<gene>
    <name evidence="3" type="ORF">GJU40_03640</name>
</gene>
<accession>A0A7X2IWV8</accession>
<proteinExistence type="predicted"/>
<feature type="domain" description="TRSP" evidence="1">
    <location>
        <begin position="314"/>
        <end position="437"/>
    </location>
</feature>
<evidence type="ECO:0000259" key="2">
    <source>
        <dbReference type="Pfam" id="PF15609"/>
    </source>
</evidence>
<dbReference type="CDD" id="cd06223">
    <property type="entry name" value="PRTases_typeI"/>
    <property type="match status" value="1"/>
</dbReference>
<comment type="caution">
    <text evidence="3">The sequence shown here is derived from an EMBL/GenBank/DDBJ whole genome shotgun (WGS) entry which is preliminary data.</text>
</comment>
<dbReference type="AlphaFoldDB" id="A0A7X2IWV8"/>
<dbReference type="InterPro" id="IPR000836">
    <property type="entry name" value="PRTase_dom"/>
</dbReference>
<protein>
    <recommendedName>
        <fullName evidence="5">Adenine/guanine phosphoribosyltransferase</fullName>
    </recommendedName>
</protein>
<dbReference type="InterPro" id="IPR029057">
    <property type="entry name" value="PRTase-like"/>
</dbReference>
<evidence type="ECO:0000313" key="4">
    <source>
        <dbReference type="Proteomes" id="UP000448867"/>
    </source>
</evidence>
<dbReference type="Proteomes" id="UP000448867">
    <property type="component" value="Unassembled WGS sequence"/>
</dbReference>
<name>A0A7X2IWV8_9BACI</name>
<dbReference type="EMBL" id="WKKI01000003">
    <property type="protein sequence ID" value="MRX71265.1"/>
    <property type="molecule type" value="Genomic_DNA"/>
</dbReference>
<evidence type="ECO:0000313" key="3">
    <source>
        <dbReference type="EMBL" id="MRX71265.1"/>
    </source>
</evidence>
<dbReference type="InterPro" id="IPR022537">
    <property type="entry name" value="TRSP_dom"/>
</dbReference>
<feature type="domain" description="Orotate phosphoribosyltransferase-like" evidence="2">
    <location>
        <begin position="40"/>
        <end position="259"/>
    </location>
</feature>
<keyword evidence="4" id="KW-1185">Reference proteome</keyword>
<dbReference type="SUPFAM" id="SSF53271">
    <property type="entry name" value="PRTase-like"/>
    <property type="match status" value="1"/>
</dbReference>
<organism evidence="3 4">
    <name type="scientific">Metabacillus lacus</name>
    <dbReference type="NCBI Taxonomy" id="1983721"/>
    <lineage>
        <taxon>Bacteria</taxon>
        <taxon>Bacillati</taxon>
        <taxon>Bacillota</taxon>
        <taxon>Bacilli</taxon>
        <taxon>Bacillales</taxon>
        <taxon>Bacillaceae</taxon>
        <taxon>Metabacillus</taxon>
    </lineage>
</organism>
<reference evidence="3 4" key="1">
    <citation type="submission" date="2019-11" db="EMBL/GenBank/DDBJ databases">
        <title>Bacillus lacus genome.</title>
        <authorList>
            <person name="Allen C.J."/>
            <person name="Newman J.D."/>
        </authorList>
    </citation>
    <scope>NUCLEOTIDE SEQUENCE [LARGE SCALE GENOMIC DNA]</scope>
    <source>
        <strain evidence="3 4">KCTC 33946</strain>
    </source>
</reference>
<dbReference type="OrthoDB" id="56827at2"/>
<sequence length="461" mass="52931">MKTTTLSTYSQNQYTLQILPSMCVNLQITFNPLDLSPDELFLMSARVNKKRGFLFVSKVLGKHLPVHPLKPLLTSGLLAITYYEHTTGESVKGKEAIIKGAFSDCPHEMREAYNLLTTLHLDLKESPVIIGFAETATSLGHSFFERFEHAFYYHTTRELVEDETPCLSFEEEHSHAVDQLCYIHEERINHDKPIILVDDEITTGNTALNIIRNIHSKYPRKHYSVVSILDWRSEENREQFLQLEKELNIQITIVSLLSGRMEFIGRTIEDAAYNYQPLDHAGTEEHINYVSLHEYFIESHYVCSNKSIPYIEGTGRFGISKSSQLHIEDACMKAGQYLRQMREGHQTLCLGTGEFMYIPMRIASHLGEGVYFHSTTRSPILPVNQPDYGIQNGFSFSNPENMSIVHYLYNIPKDVYDDVFIFFEKEIPESSLKELKDIMKERGILSINIVVFSKNNRGVIV</sequence>
<evidence type="ECO:0000259" key="1">
    <source>
        <dbReference type="Pfam" id="PF12500"/>
    </source>
</evidence>
<dbReference type="InterPro" id="IPR041688">
    <property type="entry name" value="PRTase_2"/>
</dbReference>
<evidence type="ECO:0008006" key="5">
    <source>
        <dbReference type="Google" id="ProtNLM"/>
    </source>
</evidence>
<dbReference type="InterPro" id="IPR011214">
    <property type="entry name" value="UCP020967"/>
</dbReference>
<dbReference type="PIRSF" id="PIRSF020967">
    <property type="entry name" value="UCP020967"/>
    <property type="match status" value="1"/>
</dbReference>
<dbReference type="Pfam" id="PF12500">
    <property type="entry name" value="TRSP"/>
    <property type="match status" value="1"/>
</dbReference>
<dbReference type="Gene3D" id="3.40.50.2020">
    <property type="match status" value="1"/>
</dbReference>
<dbReference type="Pfam" id="PF15609">
    <property type="entry name" value="PRTase_2"/>
    <property type="match status" value="1"/>
</dbReference>